<dbReference type="Proteomes" id="UP001254257">
    <property type="component" value="Unassembled WGS sequence"/>
</dbReference>
<name>A0ABU3SEF5_9HYPH</name>
<dbReference type="RefSeq" id="WP_316020919.1">
    <property type="nucleotide sequence ID" value="NZ_JAWDID010000060.1"/>
</dbReference>
<reference evidence="1 2" key="1">
    <citation type="submission" date="2023-09" db="EMBL/GenBank/DDBJ databases">
        <title>Whole genome shotgun sequencing (WGS) of Bosea sp. ZW T0_25, isolated from stored onions (Allium cepa).</title>
        <authorList>
            <person name="Stoll D.A."/>
            <person name="Huch M."/>
        </authorList>
    </citation>
    <scope>NUCLEOTIDE SEQUENCE [LARGE SCALE GENOMIC DNA]</scope>
    <source>
        <strain evidence="1 2">ZW T0_25</strain>
    </source>
</reference>
<proteinExistence type="predicted"/>
<dbReference type="EMBL" id="JAWDID010000060">
    <property type="protein sequence ID" value="MDU0343180.1"/>
    <property type="molecule type" value="Genomic_DNA"/>
</dbReference>
<evidence type="ECO:0000313" key="2">
    <source>
        <dbReference type="Proteomes" id="UP001254257"/>
    </source>
</evidence>
<sequence length="96" mass="10091">MKLRDITDALVGEDQAMMRQAFGALVAGQEAVEAASPGMLVVALNRLCAALQKDDGVMPEAVAQFLGLPAGSSFAAGAARVKADWTRMSRTIVERV</sequence>
<accession>A0ABU3SEF5</accession>
<comment type="caution">
    <text evidence="1">The sequence shown here is derived from an EMBL/GenBank/DDBJ whole genome shotgun (WGS) entry which is preliminary data.</text>
</comment>
<keyword evidence="2" id="KW-1185">Reference proteome</keyword>
<protein>
    <submittedName>
        <fullName evidence="1">Uncharacterized protein</fullName>
    </submittedName>
</protein>
<gene>
    <name evidence="1" type="ORF">RKE40_25075</name>
</gene>
<organism evidence="1 2">
    <name type="scientific">Bosea rubneri</name>
    <dbReference type="NCBI Taxonomy" id="3075434"/>
    <lineage>
        <taxon>Bacteria</taxon>
        <taxon>Pseudomonadati</taxon>
        <taxon>Pseudomonadota</taxon>
        <taxon>Alphaproteobacteria</taxon>
        <taxon>Hyphomicrobiales</taxon>
        <taxon>Boseaceae</taxon>
        <taxon>Bosea</taxon>
    </lineage>
</organism>
<evidence type="ECO:0000313" key="1">
    <source>
        <dbReference type="EMBL" id="MDU0343180.1"/>
    </source>
</evidence>